<keyword evidence="2" id="KW-1185">Reference proteome</keyword>
<dbReference type="EMBL" id="JARMAB010000041">
    <property type="protein sequence ID" value="MED1205847.1"/>
    <property type="molecule type" value="Genomic_DNA"/>
</dbReference>
<dbReference type="InterPro" id="IPR006490">
    <property type="entry name" value="Maj_tail_phi13"/>
</dbReference>
<dbReference type="Proteomes" id="UP001341444">
    <property type="component" value="Unassembled WGS sequence"/>
</dbReference>
<dbReference type="RefSeq" id="WP_066262873.1">
    <property type="nucleotide sequence ID" value="NZ_JARMAB010000041.1"/>
</dbReference>
<dbReference type="InterPro" id="IPR006724">
    <property type="entry name" value="Phage_TTP"/>
</dbReference>
<dbReference type="NCBIfam" id="TIGR01603">
    <property type="entry name" value="maj_tail_phi13"/>
    <property type="match status" value="1"/>
</dbReference>
<evidence type="ECO:0000313" key="1">
    <source>
        <dbReference type="EMBL" id="MED1205847.1"/>
    </source>
</evidence>
<accession>A0ABU6MRK5</accession>
<comment type="caution">
    <text evidence="1">The sequence shown here is derived from an EMBL/GenBank/DDBJ whole genome shotgun (WGS) entry which is preliminary data.</text>
</comment>
<gene>
    <name evidence="1" type="ORF">P4T90_22700</name>
</gene>
<proteinExistence type="predicted"/>
<organism evidence="1 2">
    <name type="scientific">Heyndrickxia acidicola</name>
    <dbReference type="NCBI Taxonomy" id="209389"/>
    <lineage>
        <taxon>Bacteria</taxon>
        <taxon>Bacillati</taxon>
        <taxon>Bacillota</taxon>
        <taxon>Bacilli</taxon>
        <taxon>Bacillales</taxon>
        <taxon>Bacillaceae</taxon>
        <taxon>Heyndrickxia</taxon>
    </lineage>
</organism>
<name>A0ABU6MRK5_9BACI</name>
<evidence type="ECO:0000313" key="2">
    <source>
        <dbReference type="Proteomes" id="UP001341444"/>
    </source>
</evidence>
<reference evidence="1 2" key="1">
    <citation type="submission" date="2023-03" db="EMBL/GenBank/DDBJ databases">
        <title>Bacillus Genome Sequencing.</title>
        <authorList>
            <person name="Dunlap C."/>
        </authorList>
    </citation>
    <scope>NUCLEOTIDE SEQUENCE [LARGE SCALE GENOMIC DNA]</scope>
    <source>
        <strain evidence="1 2">B-23453</strain>
    </source>
</reference>
<sequence length="190" mass="20183">MATVGFDKVILTVLDENEKAVPAKQFTLDGKNSKNGVVEAAITGLAPTMTKSYASNMAIDVSAKGTGDVKVDLSVFNLPDDCMAAITGMQKVNGIYQMGKDNQAPYVSAEFITSDVDGNVLHIALLKGMFGAPDSDLKSNDANVQTAQDKISGEFISRFSDGNVYGKANEADTDFKAEIWETFVRPVAGA</sequence>
<dbReference type="Pfam" id="PF04630">
    <property type="entry name" value="Phage_TTP_1"/>
    <property type="match status" value="1"/>
</dbReference>
<protein>
    <submittedName>
        <fullName evidence="1">Phage tail protein</fullName>
    </submittedName>
</protein>